<dbReference type="PROSITE" id="PS50835">
    <property type="entry name" value="IG_LIKE"/>
    <property type="match status" value="1"/>
</dbReference>
<evidence type="ECO:0000256" key="9">
    <source>
        <dbReference type="ARBA" id="ARBA00023180"/>
    </source>
</evidence>
<evidence type="ECO:0000256" key="8">
    <source>
        <dbReference type="ARBA" id="ARBA00023170"/>
    </source>
</evidence>
<name>A0A5E4CVK8_MARMO</name>
<dbReference type="Gene3D" id="2.60.40.10">
    <property type="entry name" value="Immunoglobulins"/>
    <property type="match status" value="2"/>
</dbReference>
<dbReference type="GO" id="GO:0009897">
    <property type="term" value="C:external side of plasma membrane"/>
    <property type="evidence" value="ECO:0007669"/>
    <property type="project" value="TreeGrafter"/>
</dbReference>
<keyword evidence="15" id="KW-1185">Reference proteome</keyword>
<dbReference type="Pfam" id="PF07686">
    <property type="entry name" value="V-set"/>
    <property type="match status" value="1"/>
</dbReference>
<dbReference type="InterPro" id="IPR036179">
    <property type="entry name" value="Ig-like_dom_sf"/>
</dbReference>
<dbReference type="InterPro" id="IPR003599">
    <property type="entry name" value="Ig_sub"/>
</dbReference>
<evidence type="ECO:0000256" key="4">
    <source>
        <dbReference type="ARBA" id="ARBA00022729"/>
    </source>
</evidence>
<dbReference type="InterPro" id="IPR013783">
    <property type="entry name" value="Ig-like_fold"/>
</dbReference>
<reference evidence="13" key="2">
    <citation type="submission" date="2020-08" db="EMBL/GenBank/DDBJ databases">
        <authorList>
            <person name="Shumante A."/>
            <person name="Zimin A.V."/>
            <person name="Puiu D."/>
            <person name="Salzberg S.L."/>
        </authorList>
    </citation>
    <scope>NUCLEOTIDE SEQUENCE</scope>
    <source>
        <strain evidence="13">WC2-LM</strain>
        <tissue evidence="13">Liver</tissue>
    </source>
</reference>
<feature type="signal peptide" evidence="11">
    <location>
        <begin position="1"/>
        <end position="26"/>
    </location>
</feature>
<dbReference type="InterPro" id="IPR007110">
    <property type="entry name" value="Ig-like_dom"/>
</dbReference>
<evidence type="ECO:0000256" key="5">
    <source>
        <dbReference type="ARBA" id="ARBA00022989"/>
    </source>
</evidence>
<dbReference type="Proteomes" id="UP000662637">
    <property type="component" value="Unassembled WGS sequence"/>
</dbReference>
<dbReference type="SUPFAM" id="SSF48726">
    <property type="entry name" value="Immunoglobulin"/>
    <property type="match status" value="2"/>
</dbReference>
<feature type="chain" id="PRO_5033479457" description="Ig-like domain-containing protein" evidence="11">
    <location>
        <begin position="27"/>
        <end position="325"/>
    </location>
</feature>
<keyword evidence="9" id="KW-0325">Glycoprotein</keyword>
<evidence type="ECO:0000313" key="14">
    <source>
        <dbReference type="EMBL" id="VTJ84982.1"/>
    </source>
</evidence>
<reference evidence="14 15" key="1">
    <citation type="submission" date="2019-04" db="EMBL/GenBank/DDBJ databases">
        <authorList>
            <person name="Alioto T."/>
            <person name="Alioto T."/>
        </authorList>
    </citation>
    <scope>NUCLEOTIDE SEQUENCE [LARGE SCALE GENOMIC DNA]</scope>
</reference>
<keyword evidence="4 11" id="KW-0732">Signal</keyword>
<dbReference type="EMBL" id="CABDUW010001997">
    <property type="protein sequence ID" value="VTJ84982.1"/>
    <property type="molecule type" value="Genomic_DNA"/>
</dbReference>
<comment type="similarity">
    <text evidence="2">Belongs to the CD200R family.</text>
</comment>
<dbReference type="PANTHER" id="PTHR21462:SF2">
    <property type="entry name" value="CELL SURFACE GLYCOPROTEIN CD200 RECEPTOR 2"/>
    <property type="match status" value="1"/>
</dbReference>
<evidence type="ECO:0000256" key="10">
    <source>
        <dbReference type="SAM" id="Phobius"/>
    </source>
</evidence>
<dbReference type="InterPro" id="IPR040012">
    <property type="entry name" value="CD200R"/>
</dbReference>
<keyword evidence="6 10" id="KW-0472">Membrane</keyword>
<feature type="domain" description="Ig-like" evidence="12">
    <location>
        <begin position="111"/>
        <end position="228"/>
    </location>
</feature>
<evidence type="ECO:0000256" key="3">
    <source>
        <dbReference type="ARBA" id="ARBA00022692"/>
    </source>
</evidence>
<dbReference type="FunFam" id="2.60.40.10:FF:000584">
    <property type="entry name" value="Cell surface glycoprotein CD200 receptor 1"/>
    <property type="match status" value="1"/>
</dbReference>
<keyword evidence="5 10" id="KW-1133">Transmembrane helix</keyword>
<dbReference type="Proteomes" id="UP000335636">
    <property type="component" value="Unassembled WGS sequence"/>
</dbReference>
<evidence type="ECO:0000256" key="7">
    <source>
        <dbReference type="ARBA" id="ARBA00023157"/>
    </source>
</evidence>
<sequence>MLCPCRTHDLGLLLMLTSFFVSDSSSSCVDGNQTLSPTEDNTWLAVQMGTKAVLCCPHIPPTSVLILTSWKIHLRDKPSCTISLNRETNETGKNNCTDGRISWASRPDQNPELQIHPVSISHEGDYRCEMGTTDGNFERTYHLQVLVPPEVTLSPGKNRTVECKAIAGRPAAQIFWAPAGDCVTGKEYQDNGTVTTRSRCHYPDGNVSTVTCLVSHLTGNRNQSIDLLPGAKGTEKLYYLYIFIPVILVIGGFICCLKISGYSLFHLYRKCKLKKPEATTVVEEDEMQPYASYTEKNNPLYDTINKVEIPQVSQSEVDGTGLHTL</sequence>
<dbReference type="EMBL" id="WJEC01000684">
    <property type="protein sequence ID" value="KAF7481686.1"/>
    <property type="molecule type" value="Genomic_DNA"/>
</dbReference>
<dbReference type="AlphaFoldDB" id="A0A5E4CVK8"/>
<organism evidence="14 15">
    <name type="scientific">Marmota monax</name>
    <name type="common">Woodchuck</name>
    <dbReference type="NCBI Taxonomy" id="9995"/>
    <lineage>
        <taxon>Eukaryota</taxon>
        <taxon>Metazoa</taxon>
        <taxon>Chordata</taxon>
        <taxon>Craniata</taxon>
        <taxon>Vertebrata</taxon>
        <taxon>Euteleostomi</taxon>
        <taxon>Mammalia</taxon>
        <taxon>Eutheria</taxon>
        <taxon>Euarchontoglires</taxon>
        <taxon>Glires</taxon>
        <taxon>Rodentia</taxon>
        <taxon>Sciuromorpha</taxon>
        <taxon>Sciuridae</taxon>
        <taxon>Xerinae</taxon>
        <taxon>Marmotini</taxon>
        <taxon>Marmota</taxon>
    </lineage>
</organism>
<dbReference type="GO" id="GO:0038023">
    <property type="term" value="F:signaling receptor activity"/>
    <property type="evidence" value="ECO:0007669"/>
    <property type="project" value="InterPro"/>
</dbReference>
<dbReference type="InterPro" id="IPR013106">
    <property type="entry name" value="Ig_V-set"/>
</dbReference>
<proteinExistence type="inferred from homology"/>
<evidence type="ECO:0000313" key="13">
    <source>
        <dbReference type="EMBL" id="KAF7481686.1"/>
    </source>
</evidence>
<dbReference type="GO" id="GO:0150077">
    <property type="term" value="P:regulation of neuroinflammatory response"/>
    <property type="evidence" value="ECO:0007669"/>
    <property type="project" value="InterPro"/>
</dbReference>
<dbReference type="PANTHER" id="PTHR21462">
    <property type="entry name" value="CELL SURFACE GLYCOPROTEIN OX2 RECEPTOR PRECURSOR"/>
    <property type="match status" value="1"/>
</dbReference>
<evidence type="ECO:0000256" key="2">
    <source>
        <dbReference type="ARBA" id="ARBA00008215"/>
    </source>
</evidence>
<protein>
    <recommendedName>
        <fullName evidence="12">Ig-like domain-containing protein</fullName>
    </recommendedName>
</protein>
<keyword evidence="7" id="KW-1015">Disulfide bond</keyword>
<keyword evidence="3 10" id="KW-0812">Transmembrane</keyword>
<evidence type="ECO:0000256" key="11">
    <source>
        <dbReference type="SAM" id="SignalP"/>
    </source>
</evidence>
<feature type="transmembrane region" description="Helical" evidence="10">
    <location>
        <begin position="238"/>
        <end position="265"/>
    </location>
</feature>
<evidence type="ECO:0000259" key="12">
    <source>
        <dbReference type="PROSITE" id="PS50835"/>
    </source>
</evidence>
<accession>A0A5E4CVK8</accession>
<evidence type="ECO:0000256" key="1">
    <source>
        <dbReference type="ARBA" id="ARBA00004479"/>
    </source>
</evidence>
<evidence type="ECO:0000313" key="15">
    <source>
        <dbReference type="Proteomes" id="UP000335636"/>
    </source>
</evidence>
<comment type="subcellular location">
    <subcellularLocation>
        <location evidence="1">Membrane</location>
        <topology evidence="1">Single-pass type I membrane protein</topology>
    </subcellularLocation>
</comment>
<dbReference type="SMART" id="SM00409">
    <property type="entry name" value="IG"/>
    <property type="match status" value="1"/>
</dbReference>
<keyword evidence="8" id="KW-0675">Receptor</keyword>
<evidence type="ECO:0000256" key="6">
    <source>
        <dbReference type="ARBA" id="ARBA00023136"/>
    </source>
</evidence>
<gene>
    <name evidence="13" type="ORF">GHT09_007069</name>
    <name evidence="14" type="ORF">MONAX_5E038605</name>
</gene>